<evidence type="ECO:0000256" key="2">
    <source>
        <dbReference type="ARBA" id="ARBA00023043"/>
    </source>
</evidence>
<accession>H2EFQ2</accession>
<dbReference type="EMBL" id="JN885999">
    <property type="protein sequence ID" value="AEX63317.1"/>
    <property type="molecule type" value="Genomic_DNA"/>
</dbReference>
<organism evidence="3">
    <name type="scientific">Moumouvirus sp. 'Monve'</name>
    <dbReference type="NCBI Taxonomy" id="1128131"/>
    <lineage>
        <taxon>Viruses</taxon>
        <taxon>Varidnaviria</taxon>
        <taxon>Bamfordvirae</taxon>
        <taxon>Nucleocytoviricota</taxon>
        <taxon>Megaviricetes</taxon>
        <taxon>Imitervirales</taxon>
        <taxon>Mimiviridae</taxon>
        <taxon>Megamimivirinae</taxon>
        <taxon>Moumouvirus</taxon>
    </lineage>
</organism>
<dbReference type="PANTHER" id="PTHR44207:SF1">
    <property type="entry name" value="SURFACE ANTIGEN BSPA-LIKE"/>
    <property type="match status" value="1"/>
</dbReference>
<dbReference type="InterPro" id="IPR036770">
    <property type="entry name" value="Ankyrin_rpt-contain_sf"/>
</dbReference>
<sequence>MDNNISSKYYAIYNEISKDYYNPLYKPGINTDTIYEILENNVFPTQVGVTFVSVKDLFQQPILGTHIAQVTIPNEVEIKYYEKKMMYHANMCIIGDLLEFYNNDTIEFLIKNGANIEKSGNFLYWASYYGYLDVIKLIIKSCANIEKFKNMDDLTICKNIITSQNIIQNIEPDNACVLIASVRNHLNIVKYFAEIGFDIHFDNNYCLMFSTINGYNDIVEFIKSTGLDINDHIDQCIYLLLNGDNKTFDIYFITKYLIKVGTNKNILHQLLLSACKNGYFNVAKLIIRSGIKPTDFCLKIACENNHFSVVRLLTKYPHTKLNIGMDNNYCITQAKYHKNKQMEDYLMALI</sequence>
<evidence type="ECO:0000313" key="3">
    <source>
        <dbReference type="EMBL" id="AEX63317.1"/>
    </source>
</evidence>
<dbReference type="SMART" id="SM00248">
    <property type="entry name" value="ANK"/>
    <property type="match status" value="5"/>
</dbReference>
<dbReference type="InterPro" id="IPR002110">
    <property type="entry name" value="Ankyrin_rpt"/>
</dbReference>
<gene>
    <name evidence="3" type="ORF">mv_R1115</name>
</gene>
<reference evidence="3" key="1">
    <citation type="submission" date="2011-10" db="EMBL/GenBank/DDBJ databases">
        <title>Provirophages and transpovirons: unique mobilome of giant viruses.</title>
        <authorList>
            <person name="Desnues C."/>
            <person name="LaScola B."/>
            <person name="Yutin N."/>
            <person name="Fournous G."/>
            <person name="Koonin E."/>
            <person name="Raoult D."/>
        </authorList>
    </citation>
    <scope>NUCLEOTIDE SEQUENCE</scope>
    <source>
        <strain evidence="3">Mv13-mv</strain>
    </source>
</reference>
<dbReference type="PANTHER" id="PTHR44207">
    <property type="entry name" value="SURFACE ANTIGEN BSPA-LIKE-RELATED"/>
    <property type="match status" value="1"/>
</dbReference>
<keyword evidence="1" id="KW-0677">Repeat</keyword>
<protein>
    <submittedName>
        <fullName evidence="3">Putative ankyrin repeat protein</fullName>
    </submittedName>
</protein>
<name>H2EFQ2_9VIRU</name>
<dbReference type="Gene3D" id="1.25.40.20">
    <property type="entry name" value="Ankyrin repeat-containing domain"/>
    <property type="match status" value="1"/>
</dbReference>
<keyword evidence="2" id="KW-0040">ANK repeat</keyword>
<proteinExistence type="predicted"/>
<evidence type="ECO:0000256" key="1">
    <source>
        <dbReference type="ARBA" id="ARBA00022737"/>
    </source>
</evidence>
<dbReference type="SUPFAM" id="SSF48403">
    <property type="entry name" value="Ankyrin repeat"/>
    <property type="match status" value="1"/>
</dbReference>